<evidence type="ECO:0000256" key="2">
    <source>
        <dbReference type="ARBA" id="ARBA00026248"/>
    </source>
</evidence>
<dbReference type="Proteomes" id="UP000235672">
    <property type="component" value="Unassembled WGS sequence"/>
</dbReference>
<dbReference type="Gene3D" id="3.90.400.10">
    <property type="entry name" value="Oligo-1,6-glucosidase, Domain 2"/>
    <property type="match status" value="1"/>
</dbReference>
<dbReference type="GO" id="GO:0005987">
    <property type="term" value="P:sucrose catabolic process"/>
    <property type="evidence" value="ECO:0007669"/>
    <property type="project" value="TreeGrafter"/>
</dbReference>
<comment type="similarity">
    <text evidence="1">Belongs to the glycosyl hydrolase 13 family.</text>
</comment>
<dbReference type="PANTHER" id="PTHR10357">
    <property type="entry name" value="ALPHA-AMYLASE FAMILY MEMBER"/>
    <property type="match status" value="1"/>
</dbReference>
<dbReference type="GO" id="GO:0004556">
    <property type="term" value="F:alpha-amylase activity"/>
    <property type="evidence" value="ECO:0007669"/>
    <property type="project" value="TreeGrafter"/>
</dbReference>
<gene>
    <name evidence="4" type="ORF">NA56DRAFT_730632</name>
</gene>
<keyword evidence="5" id="KW-1185">Reference proteome</keyword>
<dbReference type="OrthoDB" id="1740265at2759"/>
<dbReference type="InterPro" id="IPR045857">
    <property type="entry name" value="O16G_dom_2"/>
</dbReference>
<accession>A0A2J6PSG7</accession>
<protein>
    <submittedName>
        <fullName evidence="4">Glycoside hydrolase family 13 protein</fullName>
    </submittedName>
</protein>
<feature type="domain" description="Glycosyl hydrolase family 13 catalytic" evidence="3">
    <location>
        <begin position="10"/>
        <end position="376"/>
    </location>
</feature>
<dbReference type="Pfam" id="PF00128">
    <property type="entry name" value="Alpha-amylase"/>
    <property type="match status" value="2"/>
</dbReference>
<proteinExistence type="inferred from homology"/>
<dbReference type="Gene3D" id="2.60.40.1180">
    <property type="entry name" value="Golgi alpha-mannosidase II"/>
    <property type="match status" value="1"/>
</dbReference>
<keyword evidence="4" id="KW-0378">Hydrolase</keyword>
<dbReference type="InterPro" id="IPR006047">
    <property type="entry name" value="GH13_cat_dom"/>
</dbReference>
<dbReference type="GO" id="GO:0000025">
    <property type="term" value="P:maltose catabolic process"/>
    <property type="evidence" value="ECO:0007669"/>
    <property type="project" value="TreeGrafter"/>
</dbReference>
<dbReference type="GO" id="GO:0004574">
    <property type="term" value="F:oligo-1,6-glucosidase activity"/>
    <property type="evidence" value="ECO:0007669"/>
    <property type="project" value="TreeGrafter"/>
</dbReference>
<keyword evidence="2" id="KW-0462">Maltose metabolism</keyword>
<evidence type="ECO:0000313" key="5">
    <source>
        <dbReference type="Proteomes" id="UP000235672"/>
    </source>
</evidence>
<dbReference type="InterPro" id="IPR017853">
    <property type="entry name" value="GH"/>
</dbReference>
<evidence type="ECO:0000313" key="4">
    <source>
        <dbReference type="EMBL" id="PMD16886.1"/>
    </source>
</evidence>
<dbReference type="SUPFAM" id="SSF51011">
    <property type="entry name" value="Glycosyl hydrolase domain"/>
    <property type="match status" value="1"/>
</dbReference>
<dbReference type="STRING" id="1745343.A0A2J6PSG7"/>
<dbReference type="GO" id="GO:0033934">
    <property type="term" value="F:glucan 1,4-alpha-maltotriohydrolase activity"/>
    <property type="evidence" value="ECO:0007669"/>
    <property type="project" value="TreeGrafter"/>
</dbReference>
<organism evidence="4 5">
    <name type="scientific">Hyaloscypha hepaticicola</name>
    <dbReference type="NCBI Taxonomy" id="2082293"/>
    <lineage>
        <taxon>Eukaryota</taxon>
        <taxon>Fungi</taxon>
        <taxon>Dikarya</taxon>
        <taxon>Ascomycota</taxon>
        <taxon>Pezizomycotina</taxon>
        <taxon>Leotiomycetes</taxon>
        <taxon>Helotiales</taxon>
        <taxon>Hyaloscyphaceae</taxon>
        <taxon>Hyaloscypha</taxon>
    </lineage>
</organism>
<evidence type="ECO:0000256" key="1">
    <source>
        <dbReference type="ARBA" id="ARBA00008061"/>
    </source>
</evidence>
<name>A0A2J6PSG7_9HELO</name>
<dbReference type="GO" id="GO:0004575">
    <property type="term" value="F:sucrose alpha-glucosidase activity"/>
    <property type="evidence" value="ECO:0007669"/>
    <property type="project" value="TreeGrafter"/>
</dbReference>
<evidence type="ECO:0000259" key="3">
    <source>
        <dbReference type="SMART" id="SM00642"/>
    </source>
</evidence>
<dbReference type="Gene3D" id="3.20.20.80">
    <property type="entry name" value="Glycosidases"/>
    <property type="match status" value="1"/>
</dbReference>
<dbReference type="SMART" id="SM00642">
    <property type="entry name" value="Aamy"/>
    <property type="match status" value="1"/>
</dbReference>
<dbReference type="EMBL" id="KZ613503">
    <property type="protein sequence ID" value="PMD16886.1"/>
    <property type="molecule type" value="Genomic_DNA"/>
</dbReference>
<dbReference type="AlphaFoldDB" id="A0A2J6PSG7"/>
<dbReference type="InterPro" id="IPR013780">
    <property type="entry name" value="Glyco_hydro_b"/>
</dbReference>
<dbReference type="PANTHER" id="PTHR10357:SF179">
    <property type="entry name" value="NEUTRAL AND BASIC AMINO ACID TRANSPORT PROTEIN RBAT"/>
    <property type="match status" value="1"/>
</dbReference>
<dbReference type="SUPFAM" id="SSF51445">
    <property type="entry name" value="(Trans)glycosidases"/>
    <property type="match status" value="1"/>
</dbReference>
<sequence length="517" mass="59814">MQIDSNHNYEIYPASFKDSNGDGVGDIPGIISKLDYLHDLGVNVIHICPHYQSPQVDMGYDISDYEDVYRPYGTVDDVQALINETHARGMKINFDLAINHSSGHHQWFLESRSAKDNPKRDWYFWRPAKWDAEGNRQLLNNWRSHFNIPAWTWDEETEEYYLHVDAPEMPDFNWENEETRRAIYNPSMVFWLENKYSKDISFPDADITDLGEVTQPAERHYNNGPRIHKFLGEMKEILIVMFVSSSSGQLNMVFNYVLMSLGQKKEKGQKSRSPFNIPAFKEMSRWQHFASNSVAWVTLFLENHDSPRSISRFRSDASVEMQVTSGKMLAMLMATMTGTLFLYQGQERGIKQCKGDKICLKNELDELWETARDHARLPIQLDSGPNAGFTVKGVKPWMRVNDDWKIQNVEVQSRNPLGLLSFWKRMLKTRQEYKELFVYGSYKSYSTEAEELFVFTKEAGKLKSLTVVNMFGKEQRWEGAAIIFGDNCRILVENIGGGSTRGETLSAWEGRVYITTL</sequence>
<reference evidence="4 5" key="1">
    <citation type="submission" date="2016-05" db="EMBL/GenBank/DDBJ databases">
        <title>A degradative enzymes factory behind the ericoid mycorrhizal symbiosis.</title>
        <authorList>
            <consortium name="DOE Joint Genome Institute"/>
            <person name="Martino E."/>
            <person name="Morin E."/>
            <person name="Grelet G."/>
            <person name="Kuo A."/>
            <person name="Kohler A."/>
            <person name="Daghino S."/>
            <person name="Barry K."/>
            <person name="Choi C."/>
            <person name="Cichocki N."/>
            <person name="Clum A."/>
            <person name="Copeland A."/>
            <person name="Hainaut M."/>
            <person name="Haridas S."/>
            <person name="Labutti K."/>
            <person name="Lindquist E."/>
            <person name="Lipzen A."/>
            <person name="Khouja H.-R."/>
            <person name="Murat C."/>
            <person name="Ohm R."/>
            <person name="Olson A."/>
            <person name="Spatafora J."/>
            <person name="Veneault-Fourrey C."/>
            <person name="Henrissat B."/>
            <person name="Grigoriev I."/>
            <person name="Martin F."/>
            <person name="Perotto S."/>
        </authorList>
    </citation>
    <scope>NUCLEOTIDE SEQUENCE [LARGE SCALE GENOMIC DNA]</scope>
    <source>
        <strain evidence="4 5">UAMH 7357</strain>
    </source>
</reference>